<dbReference type="OrthoDB" id="239678at2"/>
<dbReference type="AlphaFoldDB" id="A0A1G5G1R7"/>
<comment type="similarity">
    <text evidence="6">Belongs to the ABC-4 integral membrane protein family.</text>
</comment>
<dbReference type="PANTHER" id="PTHR30572:SF4">
    <property type="entry name" value="ABC TRANSPORTER PERMEASE YTRF"/>
    <property type="match status" value="1"/>
</dbReference>
<evidence type="ECO:0000256" key="5">
    <source>
        <dbReference type="ARBA" id="ARBA00023136"/>
    </source>
</evidence>
<dbReference type="RefSeq" id="WP_091541958.1">
    <property type="nucleotide sequence ID" value="NZ_FMUS01000008.1"/>
</dbReference>
<evidence type="ECO:0000256" key="4">
    <source>
        <dbReference type="ARBA" id="ARBA00022989"/>
    </source>
</evidence>
<name>A0A1G5G1R7_9FIRM</name>
<feature type="domain" description="MacB-like periplasmic core" evidence="9">
    <location>
        <begin position="21"/>
        <end position="222"/>
    </location>
</feature>
<evidence type="ECO:0000256" key="6">
    <source>
        <dbReference type="ARBA" id="ARBA00038076"/>
    </source>
</evidence>
<evidence type="ECO:0000259" key="8">
    <source>
        <dbReference type="Pfam" id="PF02687"/>
    </source>
</evidence>
<keyword evidence="2" id="KW-1003">Cell membrane</keyword>
<dbReference type="InterPro" id="IPR025857">
    <property type="entry name" value="MacB_PCD"/>
</dbReference>
<accession>A0A1G5G1R7</accession>
<dbReference type="Pfam" id="PF02687">
    <property type="entry name" value="FtsX"/>
    <property type="match status" value="1"/>
</dbReference>
<proteinExistence type="inferred from homology"/>
<comment type="subcellular location">
    <subcellularLocation>
        <location evidence="1">Cell membrane</location>
        <topology evidence="1">Multi-pass membrane protein</topology>
    </subcellularLocation>
</comment>
<reference evidence="10 11" key="1">
    <citation type="submission" date="2016-10" db="EMBL/GenBank/DDBJ databases">
        <authorList>
            <person name="de Groot N.N."/>
        </authorList>
    </citation>
    <scope>NUCLEOTIDE SEQUENCE [LARGE SCALE GENOMIC DNA]</scope>
    <source>
        <strain evidence="10 11">DSM 18978</strain>
    </source>
</reference>
<dbReference type="EMBL" id="FMUS01000008">
    <property type="protein sequence ID" value="SCY45502.1"/>
    <property type="molecule type" value="Genomic_DNA"/>
</dbReference>
<dbReference type="Pfam" id="PF12704">
    <property type="entry name" value="MacB_PCD"/>
    <property type="match status" value="1"/>
</dbReference>
<feature type="transmembrane region" description="Helical" evidence="7">
    <location>
        <begin position="317"/>
        <end position="344"/>
    </location>
</feature>
<keyword evidence="11" id="KW-1185">Reference proteome</keyword>
<keyword evidence="4 7" id="KW-1133">Transmembrane helix</keyword>
<feature type="transmembrane region" description="Helical" evidence="7">
    <location>
        <begin position="20"/>
        <end position="39"/>
    </location>
</feature>
<evidence type="ECO:0000256" key="1">
    <source>
        <dbReference type="ARBA" id="ARBA00004651"/>
    </source>
</evidence>
<keyword evidence="3 7" id="KW-0812">Transmembrane</keyword>
<protein>
    <submittedName>
        <fullName evidence="10">Putative ABC transport system permease protein</fullName>
    </submittedName>
</protein>
<evidence type="ECO:0000256" key="7">
    <source>
        <dbReference type="SAM" id="Phobius"/>
    </source>
</evidence>
<dbReference type="Proteomes" id="UP000198636">
    <property type="component" value="Unassembled WGS sequence"/>
</dbReference>
<dbReference type="InterPro" id="IPR050250">
    <property type="entry name" value="Macrolide_Exporter_MacB"/>
</dbReference>
<sequence length="399" mass="43582">MNLFQIALNNLRRRKVKMIFLMLGLVVGVSTVVGFLNIIQAMHLELGDRIDEFGANAIILPRSEGMEMHYSSTVVSDLTFDVEKLTIEDIPKIYDSSVQEYINIVSPKLVGAVDAGNQKALIVGVEGRQEFIQKPWFSLQQQANLEPGESVGDLALLDIPEDGIVVGSSAATTLGVAVGEQLIINNRPFQVFGILNQLGSEEDGLIYANLEVVQDLLNRPQELSMIEISAYCNACPIEEIAMGLEDALPNSRVIPMRQAALFREETIEQFSVFGYALSGMVLLIAALVVLTTMLSSVNERTREIGIFRAIGFRRSDILKIIFMEAGMISILGGLVGFFSGSFAAMYAGPYLAQLQGAIPMQFQLLLPAILLSTGLTMLVSVYPAMKAAQLDPAEALRFI</sequence>
<evidence type="ECO:0000313" key="11">
    <source>
        <dbReference type="Proteomes" id="UP000198636"/>
    </source>
</evidence>
<feature type="transmembrane region" description="Helical" evidence="7">
    <location>
        <begin position="272"/>
        <end position="297"/>
    </location>
</feature>
<evidence type="ECO:0000313" key="10">
    <source>
        <dbReference type="EMBL" id="SCY45502.1"/>
    </source>
</evidence>
<keyword evidence="5 7" id="KW-0472">Membrane</keyword>
<dbReference type="GO" id="GO:0022857">
    <property type="term" value="F:transmembrane transporter activity"/>
    <property type="evidence" value="ECO:0007669"/>
    <property type="project" value="TreeGrafter"/>
</dbReference>
<dbReference type="InterPro" id="IPR003838">
    <property type="entry name" value="ABC3_permease_C"/>
</dbReference>
<evidence type="ECO:0000256" key="2">
    <source>
        <dbReference type="ARBA" id="ARBA00022475"/>
    </source>
</evidence>
<organism evidence="10 11">
    <name type="scientific">Alkaliphilus peptidifermentans DSM 18978</name>
    <dbReference type="NCBI Taxonomy" id="1120976"/>
    <lineage>
        <taxon>Bacteria</taxon>
        <taxon>Bacillati</taxon>
        <taxon>Bacillota</taxon>
        <taxon>Clostridia</taxon>
        <taxon>Peptostreptococcales</taxon>
        <taxon>Natronincolaceae</taxon>
        <taxon>Alkaliphilus</taxon>
    </lineage>
</organism>
<dbReference type="PANTHER" id="PTHR30572">
    <property type="entry name" value="MEMBRANE COMPONENT OF TRANSPORTER-RELATED"/>
    <property type="match status" value="1"/>
</dbReference>
<dbReference type="STRING" id="1120976.SAMN03080606_01576"/>
<dbReference type="GO" id="GO:0005886">
    <property type="term" value="C:plasma membrane"/>
    <property type="evidence" value="ECO:0007669"/>
    <property type="project" value="UniProtKB-SubCell"/>
</dbReference>
<feature type="domain" description="ABC3 transporter permease C-terminal" evidence="8">
    <location>
        <begin position="276"/>
        <end position="392"/>
    </location>
</feature>
<feature type="transmembrane region" description="Helical" evidence="7">
    <location>
        <begin position="364"/>
        <end position="382"/>
    </location>
</feature>
<gene>
    <name evidence="10" type="ORF">SAMN03080606_01576</name>
</gene>
<evidence type="ECO:0000256" key="3">
    <source>
        <dbReference type="ARBA" id="ARBA00022692"/>
    </source>
</evidence>
<evidence type="ECO:0000259" key="9">
    <source>
        <dbReference type="Pfam" id="PF12704"/>
    </source>
</evidence>